<protein>
    <submittedName>
        <fullName evidence="1">Uncharacterized protein</fullName>
    </submittedName>
</protein>
<gene>
    <name evidence="1" type="ORF">MERR_LOCUS39724</name>
</gene>
<proteinExistence type="predicted"/>
<comment type="caution">
    <text evidence="1">The sequence shown here is derived from an EMBL/GenBank/DDBJ whole genome shotgun (WGS) entry which is preliminary data.</text>
</comment>
<organism evidence="1 2">
    <name type="scientific">Microthlaspi erraticum</name>
    <dbReference type="NCBI Taxonomy" id="1685480"/>
    <lineage>
        <taxon>Eukaryota</taxon>
        <taxon>Viridiplantae</taxon>
        <taxon>Streptophyta</taxon>
        <taxon>Embryophyta</taxon>
        <taxon>Tracheophyta</taxon>
        <taxon>Spermatophyta</taxon>
        <taxon>Magnoliopsida</taxon>
        <taxon>eudicotyledons</taxon>
        <taxon>Gunneridae</taxon>
        <taxon>Pentapetalae</taxon>
        <taxon>rosids</taxon>
        <taxon>malvids</taxon>
        <taxon>Brassicales</taxon>
        <taxon>Brassicaceae</taxon>
        <taxon>Coluteocarpeae</taxon>
        <taxon>Microthlaspi</taxon>
    </lineage>
</organism>
<dbReference type="AlphaFoldDB" id="A0A6D2KHL7"/>
<accession>A0A6D2KHL7</accession>
<evidence type="ECO:0000313" key="2">
    <source>
        <dbReference type="Proteomes" id="UP000467841"/>
    </source>
</evidence>
<name>A0A6D2KHL7_9BRAS</name>
<reference evidence="1" key="1">
    <citation type="submission" date="2020-01" db="EMBL/GenBank/DDBJ databases">
        <authorList>
            <person name="Mishra B."/>
        </authorList>
    </citation>
    <scope>NUCLEOTIDE SEQUENCE [LARGE SCALE GENOMIC DNA]</scope>
</reference>
<dbReference type="EMBL" id="CACVBM020001496">
    <property type="protein sequence ID" value="CAA7052489.1"/>
    <property type="molecule type" value="Genomic_DNA"/>
</dbReference>
<keyword evidence="2" id="KW-1185">Reference proteome</keyword>
<evidence type="ECO:0000313" key="1">
    <source>
        <dbReference type="EMBL" id="CAA7052489.1"/>
    </source>
</evidence>
<sequence>MELEFQALLQGTCRFQVPAFLGLTIQGSSVGLLGAAHFELHDLLQTSSSSIDTSFLDKASTALFTNPGL</sequence>
<dbReference type="Proteomes" id="UP000467841">
    <property type="component" value="Unassembled WGS sequence"/>
</dbReference>